<dbReference type="OrthoDB" id="10061064at2759"/>
<dbReference type="Proteomes" id="UP000053825">
    <property type="component" value="Unassembled WGS sequence"/>
</dbReference>
<sequence>MNTPTTRDFLRRPDGPRRRSSRQALAVIPVNNSSSPGETIATEVNAMDNLLNSRHGSDSWSPAPSPDELVIQKRGRRRRTIVWSPDVDTCKRNSLFSLSSKDRTPVKSPSKSTMVLRSTPRKRLALGDNNESQFTTPEKKKKSQNSLDANNAQKYFTGNLLSGLRGLSHDQLVQMIMDLVSMQEDGLLREDEKICNVLLKKMPVADVQPLIDTLNNLKQNIQAGIMSSNNSADNCSHIHLDAFQKTVIDQGKRLVESQHWISVMHYVYAAWNITKQLYEWENQRLRELTCKCFKNLTHFCSQALKKGNFSSTVLDMFADRLDAMVVDCEDLKVCLQLINEVKKNGI</sequence>
<name>A0A0L7RIL8_9HYME</name>
<evidence type="ECO:0000256" key="1">
    <source>
        <dbReference type="ARBA" id="ARBA00004123"/>
    </source>
</evidence>
<dbReference type="InterPro" id="IPR038422">
    <property type="entry name" value="Cut8/Sts1_sf"/>
</dbReference>
<proteinExistence type="inferred from homology"/>
<dbReference type="Pfam" id="PF08559">
    <property type="entry name" value="Cut8"/>
    <property type="match status" value="1"/>
</dbReference>
<dbReference type="GO" id="GO:0031144">
    <property type="term" value="P:proteasome localization"/>
    <property type="evidence" value="ECO:0007669"/>
    <property type="project" value="InterPro"/>
</dbReference>
<evidence type="ECO:0000256" key="2">
    <source>
        <dbReference type="ARBA" id="ARBA00006199"/>
    </source>
</evidence>
<dbReference type="GO" id="GO:0071630">
    <property type="term" value="P:nuclear protein quality control by the ubiquitin-proteasome system"/>
    <property type="evidence" value="ECO:0007669"/>
    <property type="project" value="InterPro"/>
</dbReference>
<dbReference type="AlphaFoldDB" id="A0A0L7RIL8"/>
<organism evidence="5 6">
    <name type="scientific">Habropoda laboriosa</name>
    <dbReference type="NCBI Taxonomy" id="597456"/>
    <lineage>
        <taxon>Eukaryota</taxon>
        <taxon>Metazoa</taxon>
        <taxon>Ecdysozoa</taxon>
        <taxon>Arthropoda</taxon>
        <taxon>Hexapoda</taxon>
        <taxon>Insecta</taxon>
        <taxon>Pterygota</taxon>
        <taxon>Neoptera</taxon>
        <taxon>Endopterygota</taxon>
        <taxon>Hymenoptera</taxon>
        <taxon>Apocrita</taxon>
        <taxon>Aculeata</taxon>
        <taxon>Apoidea</taxon>
        <taxon>Anthophila</taxon>
        <taxon>Apidae</taxon>
        <taxon>Habropoda</taxon>
    </lineage>
</organism>
<keyword evidence="3" id="KW-0539">Nucleus</keyword>
<evidence type="ECO:0000256" key="4">
    <source>
        <dbReference type="SAM" id="MobiDB-lite"/>
    </source>
</evidence>
<dbReference type="STRING" id="597456.A0A0L7RIL8"/>
<feature type="compositionally biased region" description="Basic and acidic residues" evidence="4">
    <location>
        <begin position="8"/>
        <end position="17"/>
    </location>
</feature>
<feature type="region of interest" description="Disordered" evidence="4">
    <location>
        <begin position="99"/>
        <end position="149"/>
    </location>
</feature>
<dbReference type="EMBL" id="KQ414584">
    <property type="protein sequence ID" value="KOC70576.1"/>
    <property type="molecule type" value="Genomic_DNA"/>
</dbReference>
<feature type="region of interest" description="Disordered" evidence="4">
    <location>
        <begin position="1"/>
        <end position="22"/>
    </location>
</feature>
<gene>
    <name evidence="5" type="ORF">WH47_03592</name>
</gene>
<reference evidence="5 6" key="1">
    <citation type="submission" date="2015-07" db="EMBL/GenBank/DDBJ databases">
        <title>The genome of Habropoda laboriosa.</title>
        <authorList>
            <person name="Pan H."/>
            <person name="Kapheim K."/>
        </authorList>
    </citation>
    <scope>NUCLEOTIDE SEQUENCE [LARGE SCALE GENOMIC DNA]</scope>
    <source>
        <strain evidence="5">0110345459</strain>
    </source>
</reference>
<feature type="compositionally biased region" description="Polar residues" evidence="4">
    <location>
        <begin position="107"/>
        <end position="116"/>
    </location>
</feature>
<evidence type="ECO:0000313" key="5">
    <source>
        <dbReference type="EMBL" id="KOC70576.1"/>
    </source>
</evidence>
<dbReference type="PANTHER" id="PTHR28032:SF1">
    <property type="entry name" value="FI02826P"/>
    <property type="match status" value="1"/>
</dbReference>
<evidence type="ECO:0000256" key="3">
    <source>
        <dbReference type="ARBA" id="ARBA00023242"/>
    </source>
</evidence>
<dbReference type="PANTHER" id="PTHR28032">
    <property type="entry name" value="FI02826P"/>
    <property type="match status" value="1"/>
</dbReference>
<dbReference type="GO" id="GO:0070628">
    <property type="term" value="F:proteasome binding"/>
    <property type="evidence" value="ECO:0007669"/>
    <property type="project" value="TreeGrafter"/>
</dbReference>
<comment type="similarity">
    <text evidence="2">Belongs to the cut8/STS1 family.</text>
</comment>
<feature type="compositionally biased region" description="Polar residues" evidence="4">
    <location>
        <begin position="52"/>
        <end position="62"/>
    </location>
</feature>
<accession>A0A0L7RIL8</accession>
<comment type="subcellular location">
    <subcellularLocation>
        <location evidence="1">Nucleus</location>
    </subcellularLocation>
</comment>
<dbReference type="InterPro" id="IPR013868">
    <property type="entry name" value="Cut8/Sts1_fam"/>
</dbReference>
<keyword evidence="6" id="KW-1185">Reference proteome</keyword>
<protein>
    <submittedName>
        <fullName evidence="5">Uncharacterized protein</fullName>
    </submittedName>
</protein>
<evidence type="ECO:0000313" key="6">
    <source>
        <dbReference type="Proteomes" id="UP000053825"/>
    </source>
</evidence>
<dbReference type="GO" id="GO:0031965">
    <property type="term" value="C:nuclear membrane"/>
    <property type="evidence" value="ECO:0007669"/>
    <property type="project" value="TreeGrafter"/>
</dbReference>
<feature type="region of interest" description="Disordered" evidence="4">
    <location>
        <begin position="52"/>
        <end position="73"/>
    </location>
</feature>
<dbReference type="Gene3D" id="1.20.58.1590">
    <property type="entry name" value="Tethering factor for nuclear proteasome Cut8/Sts1"/>
    <property type="match status" value="1"/>
</dbReference>